<accession>A0A1G5PME8</accession>
<dbReference type="PANTHER" id="PTHR42794">
    <property type="entry name" value="HEMIN IMPORT ATP-BINDING PROTEIN HMUV"/>
    <property type="match status" value="1"/>
</dbReference>
<dbReference type="SUPFAM" id="SSF52540">
    <property type="entry name" value="P-loop containing nucleoside triphosphate hydrolases"/>
    <property type="match status" value="1"/>
</dbReference>
<dbReference type="Pfam" id="PF00005">
    <property type="entry name" value="ABC_tran"/>
    <property type="match status" value="1"/>
</dbReference>
<dbReference type="EMBL" id="FMWD01000001">
    <property type="protein sequence ID" value="SCZ50724.1"/>
    <property type="molecule type" value="Genomic_DNA"/>
</dbReference>
<evidence type="ECO:0000256" key="6">
    <source>
        <dbReference type="ARBA" id="ARBA00037066"/>
    </source>
</evidence>
<keyword evidence="3" id="KW-0547">Nucleotide-binding</keyword>
<dbReference type="AlphaFoldDB" id="A0A1G5PME8"/>
<name>A0A1G5PME8_9GAMM</name>
<comment type="similarity">
    <text evidence="1">Belongs to the ABC transporter superfamily.</text>
</comment>
<dbReference type="PANTHER" id="PTHR42794:SF1">
    <property type="entry name" value="HEMIN IMPORT ATP-BINDING PROTEIN HMUV"/>
    <property type="match status" value="1"/>
</dbReference>
<dbReference type="GO" id="GO:0016887">
    <property type="term" value="F:ATP hydrolysis activity"/>
    <property type="evidence" value="ECO:0007669"/>
    <property type="project" value="InterPro"/>
</dbReference>
<keyword evidence="9" id="KW-1185">Reference proteome</keyword>
<evidence type="ECO:0000256" key="2">
    <source>
        <dbReference type="ARBA" id="ARBA00022448"/>
    </source>
</evidence>
<keyword evidence="4 8" id="KW-0067">ATP-binding</keyword>
<sequence length="257" mass="28110">MSPAPLLTAEELTLSVPGKTLCRDLDMEVAPGERWTILGPNGAGKTTLLLTLAGLHPPDTGRVYLDGQLLSDLPRRKVAKRLGILPQESRDPFPATVLETALLGRHPHLSPWRGEGPQDRSRAIEALHSVDLDGFLERDAASLSGGERRRLAVATLLTQDPQLLLLDEPTNHLDLRHQIAILDQQRRLSENGRGIVMVLHDPNLAARYATHALLLFGDGHWEAGSAEELLEEQRLSTLYGYPVAAVEGPAGRAFLPR</sequence>
<evidence type="ECO:0000259" key="7">
    <source>
        <dbReference type="PROSITE" id="PS50893"/>
    </source>
</evidence>
<evidence type="ECO:0000256" key="3">
    <source>
        <dbReference type="ARBA" id="ARBA00022741"/>
    </source>
</evidence>
<organism evidence="8 9">
    <name type="scientific">Thiohalomonas denitrificans</name>
    <dbReference type="NCBI Taxonomy" id="415747"/>
    <lineage>
        <taxon>Bacteria</taxon>
        <taxon>Pseudomonadati</taxon>
        <taxon>Pseudomonadota</taxon>
        <taxon>Gammaproteobacteria</taxon>
        <taxon>Thiohalomonadales</taxon>
        <taxon>Thiohalomonadaceae</taxon>
        <taxon>Thiohalomonas</taxon>
    </lineage>
</organism>
<proteinExistence type="inferred from homology"/>
<dbReference type="Gene3D" id="3.40.50.300">
    <property type="entry name" value="P-loop containing nucleotide triphosphate hydrolases"/>
    <property type="match status" value="1"/>
</dbReference>
<protein>
    <submittedName>
        <fullName evidence="8">Iron complex transport system ATP-binding protein</fullName>
    </submittedName>
</protein>
<dbReference type="Proteomes" id="UP000199648">
    <property type="component" value="Unassembled WGS sequence"/>
</dbReference>
<feature type="domain" description="ABC transporter" evidence="7">
    <location>
        <begin position="7"/>
        <end position="242"/>
    </location>
</feature>
<dbReference type="RefSeq" id="WP_092992201.1">
    <property type="nucleotide sequence ID" value="NZ_FMWD01000001.1"/>
</dbReference>
<dbReference type="InterPro" id="IPR003439">
    <property type="entry name" value="ABC_transporter-like_ATP-bd"/>
</dbReference>
<dbReference type="SMART" id="SM00382">
    <property type="entry name" value="AAA"/>
    <property type="match status" value="1"/>
</dbReference>
<dbReference type="STRING" id="415747.SAMN03097708_00483"/>
<dbReference type="FunFam" id="3.40.50.300:FF:000134">
    <property type="entry name" value="Iron-enterobactin ABC transporter ATP-binding protein"/>
    <property type="match status" value="1"/>
</dbReference>
<evidence type="ECO:0000313" key="9">
    <source>
        <dbReference type="Proteomes" id="UP000199648"/>
    </source>
</evidence>
<dbReference type="InterPro" id="IPR027417">
    <property type="entry name" value="P-loop_NTPase"/>
</dbReference>
<keyword evidence="5" id="KW-1278">Translocase</keyword>
<evidence type="ECO:0000256" key="1">
    <source>
        <dbReference type="ARBA" id="ARBA00005417"/>
    </source>
</evidence>
<dbReference type="PROSITE" id="PS00211">
    <property type="entry name" value="ABC_TRANSPORTER_1"/>
    <property type="match status" value="1"/>
</dbReference>
<dbReference type="PROSITE" id="PS50893">
    <property type="entry name" value="ABC_TRANSPORTER_2"/>
    <property type="match status" value="1"/>
</dbReference>
<dbReference type="InterPro" id="IPR003593">
    <property type="entry name" value="AAA+_ATPase"/>
</dbReference>
<evidence type="ECO:0000313" key="8">
    <source>
        <dbReference type="EMBL" id="SCZ50724.1"/>
    </source>
</evidence>
<gene>
    <name evidence="8" type="ORF">SAMN03097708_00483</name>
</gene>
<comment type="function">
    <text evidence="6">Part of the ABC transporter complex HmuTUV involved in hemin import. Responsible for energy coupling to the transport system.</text>
</comment>
<evidence type="ECO:0000256" key="5">
    <source>
        <dbReference type="ARBA" id="ARBA00022967"/>
    </source>
</evidence>
<dbReference type="CDD" id="cd03214">
    <property type="entry name" value="ABC_Iron-Siderophores_B12_Hemin"/>
    <property type="match status" value="1"/>
</dbReference>
<reference evidence="8 9" key="1">
    <citation type="submission" date="2016-10" db="EMBL/GenBank/DDBJ databases">
        <authorList>
            <person name="de Groot N.N."/>
        </authorList>
    </citation>
    <scope>NUCLEOTIDE SEQUENCE [LARGE SCALE GENOMIC DNA]</scope>
    <source>
        <strain evidence="8 9">HLD2</strain>
    </source>
</reference>
<dbReference type="GO" id="GO:0005524">
    <property type="term" value="F:ATP binding"/>
    <property type="evidence" value="ECO:0007669"/>
    <property type="project" value="UniProtKB-KW"/>
</dbReference>
<keyword evidence="2" id="KW-0813">Transport</keyword>
<dbReference type="OrthoDB" id="6461291at2"/>
<evidence type="ECO:0000256" key="4">
    <source>
        <dbReference type="ARBA" id="ARBA00022840"/>
    </source>
</evidence>
<dbReference type="InterPro" id="IPR017871">
    <property type="entry name" value="ABC_transporter-like_CS"/>
</dbReference>